<reference evidence="3" key="1">
    <citation type="journal article" date="2019" name="Int. J. Syst. Evol. Microbiol.">
        <title>The Global Catalogue of Microorganisms (GCM) 10K type strain sequencing project: providing services to taxonomists for standard genome sequencing and annotation.</title>
        <authorList>
            <consortium name="The Broad Institute Genomics Platform"/>
            <consortium name="The Broad Institute Genome Sequencing Center for Infectious Disease"/>
            <person name="Wu L."/>
            <person name="Ma J."/>
        </authorList>
    </citation>
    <scope>NUCLEOTIDE SEQUENCE [LARGE SCALE GENOMIC DNA]</scope>
    <source>
        <strain evidence="3">JCM 4087</strain>
    </source>
</reference>
<feature type="region of interest" description="Disordered" evidence="1">
    <location>
        <begin position="92"/>
        <end position="127"/>
    </location>
</feature>
<protein>
    <submittedName>
        <fullName evidence="2">Uncharacterized protein</fullName>
    </submittedName>
</protein>
<evidence type="ECO:0000256" key="1">
    <source>
        <dbReference type="SAM" id="MobiDB-lite"/>
    </source>
</evidence>
<organism evidence="2 3">
    <name type="scientific">Streptomyces thioluteus</name>
    <dbReference type="NCBI Taxonomy" id="66431"/>
    <lineage>
        <taxon>Bacteria</taxon>
        <taxon>Bacillati</taxon>
        <taxon>Actinomycetota</taxon>
        <taxon>Actinomycetes</taxon>
        <taxon>Kitasatosporales</taxon>
        <taxon>Streptomycetaceae</taxon>
        <taxon>Streptomyces</taxon>
    </lineage>
</organism>
<proteinExistence type="predicted"/>
<name>A0ABP6JDD7_STRTU</name>
<sequence length="127" mass="12895">MGSGTDAAIGAATCTAGARDHVAPGRRGAPGRRTSVTVTLQPGLGLRLQTMVTVLCVLAARPAAQPDGRGGAAMSASSVLVAGNSLRLRRWQPATAARRTPARAGFRAARGTAPRLPTKDADEGTPR</sequence>
<keyword evidence="3" id="KW-1185">Reference proteome</keyword>
<evidence type="ECO:0000313" key="3">
    <source>
        <dbReference type="Proteomes" id="UP001501102"/>
    </source>
</evidence>
<comment type="caution">
    <text evidence="2">The sequence shown here is derived from an EMBL/GenBank/DDBJ whole genome shotgun (WGS) entry which is preliminary data.</text>
</comment>
<accession>A0ABP6JDD7</accession>
<feature type="compositionally biased region" description="Basic and acidic residues" evidence="1">
    <location>
        <begin position="117"/>
        <end position="127"/>
    </location>
</feature>
<dbReference type="EMBL" id="BAAAXZ010000095">
    <property type="protein sequence ID" value="GAA2928093.1"/>
    <property type="molecule type" value="Genomic_DNA"/>
</dbReference>
<dbReference type="Proteomes" id="UP001501102">
    <property type="component" value="Unassembled WGS sequence"/>
</dbReference>
<feature type="compositionally biased region" description="Low complexity" evidence="1">
    <location>
        <begin position="92"/>
        <end position="115"/>
    </location>
</feature>
<gene>
    <name evidence="2" type="ORF">GCM10020221_25030</name>
</gene>
<evidence type="ECO:0000313" key="2">
    <source>
        <dbReference type="EMBL" id="GAA2928093.1"/>
    </source>
</evidence>